<dbReference type="PANTHER" id="PTHR42893:SF46">
    <property type="entry name" value="PROTEIN DETOXIFICATION 44, CHLOROPLASTIC"/>
    <property type="match status" value="1"/>
</dbReference>
<dbReference type="InterPro" id="IPR044644">
    <property type="entry name" value="DinF-like"/>
</dbReference>
<dbReference type="EMBL" id="LGRX02009281">
    <property type="protein sequence ID" value="KAK3271905.1"/>
    <property type="molecule type" value="Genomic_DNA"/>
</dbReference>
<comment type="similarity">
    <text evidence="2">Belongs to the multi antimicrobial extrusion (MATE) (TC 2.A.66.1) family.</text>
</comment>
<comment type="caution">
    <text evidence="7">The sequence shown here is derived from an EMBL/GenBank/DDBJ whole genome shotgun (WGS) entry which is preliminary data.</text>
</comment>
<protein>
    <submittedName>
        <fullName evidence="7">Uncharacterized protein</fullName>
    </submittedName>
</protein>
<feature type="transmembrane region" description="Helical" evidence="6">
    <location>
        <begin position="194"/>
        <end position="215"/>
    </location>
</feature>
<keyword evidence="8" id="KW-1185">Reference proteome</keyword>
<feature type="transmembrane region" description="Helical" evidence="6">
    <location>
        <begin position="112"/>
        <end position="133"/>
    </location>
</feature>
<proteinExistence type="inferred from homology"/>
<keyword evidence="3 6" id="KW-0812">Transmembrane</keyword>
<evidence type="ECO:0000313" key="8">
    <source>
        <dbReference type="Proteomes" id="UP001190700"/>
    </source>
</evidence>
<evidence type="ECO:0000256" key="2">
    <source>
        <dbReference type="ARBA" id="ARBA00010199"/>
    </source>
</evidence>
<gene>
    <name evidence="7" type="ORF">CYMTET_19769</name>
</gene>
<dbReference type="GO" id="GO:0042910">
    <property type="term" value="F:xenobiotic transmembrane transporter activity"/>
    <property type="evidence" value="ECO:0007669"/>
    <property type="project" value="InterPro"/>
</dbReference>
<dbReference type="InterPro" id="IPR002528">
    <property type="entry name" value="MATE_fam"/>
</dbReference>
<dbReference type="Pfam" id="PF01554">
    <property type="entry name" value="MatE"/>
    <property type="match status" value="1"/>
</dbReference>
<dbReference type="AlphaFoldDB" id="A0AAE0G5Z8"/>
<accession>A0AAE0G5Z8</accession>
<organism evidence="7 8">
    <name type="scientific">Cymbomonas tetramitiformis</name>
    <dbReference type="NCBI Taxonomy" id="36881"/>
    <lineage>
        <taxon>Eukaryota</taxon>
        <taxon>Viridiplantae</taxon>
        <taxon>Chlorophyta</taxon>
        <taxon>Pyramimonadophyceae</taxon>
        <taxon>Pyramimonadales</taxon>
        <taxon>Pyramimonadaceae</taxon>
        <taxon>Cymbomonas</taxon>
    </lineage>
</organism>
<evidence type="ECO:0000256" key="5">
    <source>
        <dbReference type="ARBA" id="ARBA00023136"/>
    </source>
</evidence>
<evidence type="ECO:0000256" key="3">
    <source>
        <dbReference type="ARBA" id="ARBA00022692"/>
    </source>
</evidence>
<dbReference type="Proteomes" id="UP001190700">
    <property type="component" value="Unassembled WGS sequence"/>
</dbReference>
<dbReference type="PANTHER" id="PTHR42893">
    <property type="entry name" value="PROTEIN DETOXIFICATION 44, CHLOROPLASTIC-RELATED"/>
    <property type="match status" value="1"/>
</dbReference>
<keyword evidence="5 6" id="KW-0472">Membrane</keyword>
<evidence type="ECO:0000256" key="1">
    <source>
        <dbReference type="ARBA" id="ARBA00004141"/>
    </source>
</evidence>
<reference evidence="7 8" key="1">
    <citation type="journal article" date="2015" name="Genome Biol. Evol.">
        <title>Comparative Genomics of a Bacterivorous Green Alga Reveals Evolutionary Causalities and Consequences of Phago-Mixotrophic Mode of Nutrition.</title>
        <authorList>
            <person name="Burns J.A."/>
            <person name="Paasch A."/>
            <person name="Narechania A."/>
            <person name="Kim E."/>
        </authorList>
    </citation>
    <scope>NUCLEOTIDE SEQUENCE [LARGE SCALE GENOMIC DNA]</scope>
    <source>
        <strain evidence="7 8">PLY_AMNH</strain>
    </source>
</reference>
<evidence type="ECO:0000313" key="7">
    <source>
        <dbReference type="EMBL" id="KAK3271905.1"/>
    </source>
</evidence>
<name>A0AAE0G5Z8_9CHLO</name>
<feature type="transmembrane region" description="Helical" evidence="6">
    <location>
        <begin position="153"/>
        <end position="174"/>
    </location>
</feature>
<evidence type="ECO:0000256" key="4">
    <source>
        <dbReference type="ARBA" id="ARBA00022989"/>
    </source>
</evidence>
<keyword evidence="4 6" id="KW-1133">Transmembrane helix</keyword>
<evidence type="ECO:0000256" key="6">
    <source>
        <dbReference type="SAM" id="Phobius"/>
    </source>
</evidence>
<sequence length="232" mass="24345">MSLCKLAPYGQQGLSPRPFNSISARRQGRAQQALSRSLRKAHSTKAYSTKRESCTACSVPQNSGPDATAPRRGPSALRVSLHALPQSQGGWNFYDAIALNFRSLLTSKYDKAIFGIALPALCAILLDPLMSLVDTAIVGQLGAAPLAGTGMSTIVFTFSSVLFAFLTTATTPLVAGANARGDAKAASETIVNGLWLAGLIGTVMCAMLLCGASWIPSKLAQILGRDERTVST</sequence>
<dbReference type="GO" id="GO:0015297">
    <property type="term" value="F:antiporter activity"/>
    <property type="evidence" value="ECO:0007669"/>
    <property type="project" value="InterPro"/>
</dbReference>
<comment type="subcellular location">
    <subcellularLocation>
        <location evidence="1">Membrane</location>
        <topology evidence="1">Multi-pass membrane protein</topology>
    </subcellularLocation>
</comment>
<dbReference type="GO" id="GO:0016020">
    <property type="term" value="C:membrane"/>
    <property type="evidence" value="ECO:0007669"/>
    <property type="project" value="UniProtKB-SubCell"/>
</dbReference>